<evidence type="ECO:0000313" key="2">
    <source>
        <dbReference type="EMBL" id="MFL9844306.1"/>
    </source>
</evidence>
<protein>
    <recommendedName>
        <fullName evidence="1">Ig-like domain-containing protein</fullName>
    </recommendedName>
</protein>
<dbReference type="Proteomes" id="UP001629156">
    <property type="component" value="Unassembled WGS sequence"/>
</dbReference>
<feature type="domain" description="Ig-like" evidence="1">
    <location>
        <begin position="65"/>
        <end position="129"/>
    </location>
</feature>
<keyword evidence="3" id="KW-1185">Reference proteome</keyword>
<evidence type="ECO:0000259" key="1">
    <source>
        <dbReference type="Pfam" id="PF19081"/>
    </source>
</evidence>
<dbReference type="Pfam" id="PF19081">
    <property type="entry name" value="Ig_7"/>
    <property type="match status" value="2"/>
</dbReference>
<feature type="non-terminal residue" evidence="2">
    <location>
        <position position="160"/>
    </location>
</feature>
<dbReference type="InterPro" id="IPR044023">
    <property type="entry name" value="Ig_7"/>
</dbReference>
<feature type="non-terminal residue" evidence="2">
    <location>
        <position position="1"/>
    </location>
</feature>
<sequence length="160" mass="16474">ATVSDLMATGTDVMWYADETGGSPLASDASIATGTYYISQTLNGCESLRAAVAITVNVTPAPMADAQAFCDSATVSDLMATGTDVMWYADETGGSPLASDAALATGTYYASQMMNDCESPRVAVAVTVNVTPAPTADAQTFCNDATVSDLMATGTDVMWY</sequence>
<accession>A0ABW8YYS1</accession>
<gene>
    <name evidence="2" type="ORF">ABS766_07740</name>
</gene>
<organism evidence="2 3">
    <name type="scientific">Flavobacterium rhizosphaerae</name>
    <dbReference type="NCBI Taxonomy" id="3163298"/>
    <lineage>
        <taxon>Bacteria</taxon>
        <taxon>Pseudomonadati</taxon>
        <taxon>Bacteroidota</taxon>
        <taxon>Flavobacteriia</taxon>
        <taxon>Flavobacteriales</taxon>
        <taxon>Flavobacteriaceae</taxon>
        <taxon>Flavobacterium</taxon>
    </lineage>
</organism>
<evidence type="ECO:0000313" key="3">
    <source>
        <dbReference type="Proteomes" id="UP001629156"/>
    </source>
</evidence>
<feature type="domain" description="Ig-like" evidence="1">
    <location>
        <begin position="8"/>
        <end position="57"/>
    </location>
</feature>
<proteinExistence type="predicted"/>
<name>A0ABW8YYS1_9FLAO</name>
<dbReference type="EMBL" id="JBELPZ010000006">
    <property type="protein sequence ID" value="MFL9844306.1"/>
    <property type="molecule type" value="Genomic_DNA"/>
</dbReference>
<comment type="caution">
    <text evidence="2">The sequence shown here is derived from an EMBL/GenBank/DDBJ whole genome shotgun (WGS) entry which is preliminary data.</text>
</comment>
<reference evidence="2 3" key="1">
    <citation type="submission" date="2024-06" db="EMBL/GenBank/DDBJ databases">
        <authorList>
            <person name="Kaempfer P."/>
            <person name="Viver T."/>
        </authorList>
    </citation>
    <scope>NUCLEOTIDE SEQUENCE [LARGE SCALE GENOMIC DNA]</scope>
    <source>
        <strain evidence="2 3">ST-119</strain>
    </source>
</reference>